<organism evidence="1 2">
    <name type="scientific">Globicatella sulfidifaciens DSM 15739</name>
    <dbReference type="NCBI Taxonomy" id="1121925"/>
    <lineage>
        <taxon>Bacteria</taxon>
        <taxon>Bacillati</taxon>
        <taxon>Bacillota</taxon>
        <taxon>Bacilli</taxon>
        <taxon>Lactobacillales</taxon>
        <taxon>Aerococcaceae</taxon>
        <taxon>Globicatella</taxon>
    </lineage>
</organism>
<dbReference type="SUPFAM" id="SSF142906">
    <property type="entry name" value="YjbR-like"/>
    <property type="match status" value="1"/>
</dbReference>
<gene>
    <name evidence="1" type="ORF">SAMN02746011_01440</name>
</gene>
<accession>A0A1T4MIG9</accession>
<dbReference type="STRING" id="1121925.SAMN02746011_01440"/>
<dbReference type="PANTHER" id="PTHR35145">
    <property type="entry name" value="CYTOPLASMIC PROTEIN-RELATED"/>
    <property type="match status" value="1"/>
</dbReference>
<evidence type="ECO:0000313" key="1">
    <source>
        <dbReference type="EMBL" id="SJZ66661.1"/>
    </source>
</evidence>
<dbReference type="InterPro" id="IPR058532">
    <property type="entry name" value="YjbR/MT2646/Rv2570-like"/>
</dbReference>
<dbReference type="GO" id="GO:0003677">
    <property type="term" value="F:DNA binding"/>
    <property type="evidence" value="ECO:0007669"/>
    <property type="project" value="UniProtKB-KW"/>
</dbReference>
<dbReference type="PANTHER" id="PTHR35145:SF1">
    <property type="entry name" value="CYTOPLASMIC PROTEIN"/>
    <property type="match status" value="1"/>
</dbReference>
<keyword evidence="1" id="KW-0238">DNA-binding</keyword>
<sequence>MRYLDSLVQKQFTPSLALKFGFKKTGPETFEINHPLKTPDFEVQIIIDHNEIKLKVFELPERLEYLPFNLNEDEGGSFVNQIRSDVDEVVYQVIESCYQLKDYRERVFDFVRAEFSTKLETPWAKHPEFYVMKTANRQKWYGLMMRIPYQLLDPQQSGIVDVLNLKAPPLKIVDLIDYQTFYPAYHMNKKHWVSVVVDEKINLEQLQALIRQSYQLVEG</sequence>
<protein>
    <submittedName>
        <fullName evidence="1">Predicted DNA-binding protein, MmcQ/YjbR family</fullName>
    </submittedName>
</protein>
<dbReference type="OrthoDB" id="9789813at2"/>
<dbReference type="Pfam" id="PF04237">
    <property type="entry name" value="YjbR"/>
    <property type="match status" value="1"/>
</dbReference>
<keyword evidence="2" id="KW-1185">Reference proteome</keyword>
<dbReference type="EMBL" id="FUWO01000012">
    <property type="protein sequence ID" value="SJZ66661.1"/>
    <property type="molecule type" value="Genomic_DNA"/>
</dbReference>
<evidence type="ECO:0000313" key="2">
    <source>
        <dbReference type="Proteomes" id="UP000189941"/>
    </source>
</evidence>
<name>A0A1T4MIG9_9LACT</name>
<proteinExistence type="predicted"/>
<reference evidence="2" key="1">
    <citation type="submission" date="2017-02" db="EMBL/GenBank/DDBJ databases">
        <authorList>
            <person name="Varghese N."/>
            <person name="Submissions S."/>
        </authorList>
    </citation>
    <scope>NUCLEOTIDE SEQUENCE [LARGE SCALE GENOMIC DNA]</scope>
    <source>
        <strain evidence="2">DSM 15739</strain>
    </source>
</reference>
<dbReference type="RefSeq" id="WP_078756171.1">
    <property type="nucleotide sequence ID" value="NZ_FUWO01000012.1"/>
</dbReference>
<dbReference type="AlphaFoldDB" id="A0A1T4MIG9"/>
<dbReference type="Gene3D" id="3.90.1150.30">
    <property type="match status" value="1"/>
</dbReference>
<dbReference type="Proteomes" id="UP000189941">
    <property type="component" value="Unassembled WGS sequence"/>
</dbReference>
<dbReference type="InterPro" id="IPR007351">
    <property type="entry name" value="YjbR"/>
</dbReference>
<dbReference type="InterPro" id="IPR038056">
    <property type="entry name" value="YjbR-like_sf"/>
</dbReference>